<proteinExistence type="inferred from homology"/>
<protein>
    <recommendedName>
        <fullName evidence="9">Aspartate 1-decarboxylase</fullName>
        <ecNumber evidence="9">4.1.1.11</ecNumber>
    </recommendedName>
    <alternativeName>
        <fullName evidence="9">Aspartate alpha-decarboxylase</fullName>
    </alternativeName>
    <component>
        <recommendedName>
            <fullName evidence="9">Aspartate 1-decarboxylase beta chain</fullName>
        </recommendedName>
    </component>
    <component>
        <recommendedName>
            <fullName evidence="9">Aspartate 1-decarboxylase alpha chain</fullName>
        </recommendedName>
    </component>
</protein>
<feature type="active site" description="Schiff-base intermediate with substrate; via pyruvic acid" evidence="9 10">
    <location>
        <position position="36"/>
    </location>
</feature>
<comment type="function">
    <text evidence="9">Catalyzes the pyruvoyl-dependent decarboxylation of aspartate to produce beta-alanine.</text>
</comment>
<dbReference type="HOGENOM" id="CLU_115305_2_1_0"/>
<dbReference type="GO" id="GO:0004068">
    <property type="term" value="F:aspartate 1-decarboxylase activity"/>
    <property type="evidence" value="ECO:0007669"/>
    <property type="project" value="UniProtKB-UniRule"/>
</dbReference>
<evidence type="ECO:0000256" key="10">
    <source>
        <dbReference type="PIRSR" id="PIRSR006246-1"/>
    </source>
</evidence>
<evidence type="ECO:0000256" key="3">
    <source>
        <dbReference type="ARBA" id="ARBA00022793"/>
    </source>
</evidence>
<keyword evidence="15" id="KW-1185">Reference proteome</keyword>
<dbReference type="GO" id="GO:0005829">
    <property type="term" value="C:cytosol"/>
    <property type="evidence" value="ECO:0007669"/>
    <property type="project" value="TreeGrafter"/>
</dbReference>
<evidence type="ECO:0000256" key="9">
    <source>
        <dbReference type="HAMAP-Rule" id="MF_00446"/>
    </source>
</evidence>
<dbReference type="InterPro" id="IPR009010">
    <property type="entry name" value="Asp_de-COase-like_dom_sf"/>
</dbReference>
<evidence type="ECO:0000256" key="8">
    <source>
        <dbReference type="ARBA" id="ARBA00023317"/>
    </source>
</evidence>
<comment type="PTM">
    <text evidence="9 12">Is synthesized initially as an inactive proenzyme, which is activated by self-cleavage at a specific serine bond to produce a beta-subunit with a hydroxyl group at its C-terminus and an alpha-subunit with a pyruvoyl group at its N-terminus.</text>
</comment>
<dbReference type="EC" id="4.1.1.11" evidence="9"/>
<dbReference type="PANTHER" id="PTHR21012:SF0">
    <property type="entry name" value="ASPARTATE 1-DECARBOXYLASE"/>
    <property type="match status" value="1"/>
</dbReference>
<comment type="cofactor">
    <cofactor evidence="9 10">
        <name>pyruvate</name>
        <dbReference type="ChEBI" id="CHEBI:15361"/>
    </cofactor>
    <text evidence="9 10">Binds 1 pyruvoyl group covalently per subunit.</text>
</comment>
<evidence type="ECO:0000256" key="6">
    <source>
        <dbReference type="ARBA" id="ARBA00023239"/>
    </source>
</evidence>
<feature type="binding site" evidence="9 11">
    <location>
        <position position="68"/>
    </location>
    <ligand>
        <name>substrate</name>
    </ligand>
</feature>
<evidence type="ECO:0000256" key="5">
    <source>
        <dbReference type="ARBA" id="ARBA00023145"/>
    </source>
</evidence>
<dbReference type="GO" id="GO:0006523">
    <property type="term" value="P:alanine biosynthetic process"/>
    <property type="evidence" value="ECO:0007669"/>
    <property type="project" value="InterPro"/>
</dbReference>
<dbReference type="STRING" id="309803.CTN_1637"/>
<name>B9KA30_THENN</name>
<feature type="modified residue" description="Pyruvic acid (Ser)" evidence="9 12">
    <location>
        <position position="36"/>
    </location>
</feature>
<comment type="pathway">
    <text evidence="9">Cofactor biosynthesis; (R)-pantothenate biosynthesis; beta-alanine from L-aspartate: step 1/1.</text>
</comment>
<evidence type="ECO:0000313" key="15">
    <source>
        <dbReference type="Proteomes" id="UP000000445"/>
    </source>
</evidence>
<evidence type="ECO:0000313" key="14">
    <source>
        <dbReference type="EMBL" id="ACM23813.1"/>
    </source>
</evidence>
<keyword evidence="3 9" id="KW-0210">Decarboxylase</keyword>
<dbReference type="PANTHER" id="PTHR21012">
    <property type="entry name" value="ASPARTATE 1-DECARBOXYLASE"/>
    <property type="match status" value="1"/>
</dbReference>
<gene>
    <name evidence="9" type="primary">panD</name>
    <name evidence="14" type="ordered locus">CTN_1637</name>
</gene>
<feature type="binding site" evidence="9 11">
    <location>
        <begin position="84"/>
        <end position="86"/>
    </location>
    <ligand>
        <name>substrate</name>
    </ligand>
</feature>
<dbReference type="KEGG" id="tna:CTN_1637"/>
<dbReference type="PIRSF" id="PIRSF006246">
    <property type="entry name" value="Asp_decarbox"/>
    <property type="match status" value="1"/>
</dbReference>
<comment type="subcellular location">
    <subcellularLocation>
        <location evidence="9">Cytoplasm</location>
    </subcellularLocation>
</comment>
<keyword evidence="1 9" id="KW-0963">Cytoplasm</keyword>
<evidence type="ECO:0000256" key="7">
    <source>
        <dbReference type="ARBA" id="ARBA00023270"/>
    </source>
</evidence>
<dbReference type="NCBIfam" id="TIGR00223">
    <property type="entry name" value="panD"/>
    <property type="match status" value="1"/>
</dbReference>
<dbReference type="SUPFAM" id="SSF50692">
    <property type="entry name" value="ADC-like"/>
    <property type="match status" value="1"/>
</dbReference>
<dbReference type="GO" id="GO:0015940">
    <property type="term" value="P:pantothenate biosynthetic process"/>
    <property type="evidence" value="ECO:0007669"/>
    <property type="project" value="UniProtKB-UniRule"/>
</dbReference>
<dbReference type="Gene3D" id="2.40.40.20">
    <property type="match status" value="1"/>
</dbReference>
<evidence type="ECO:0000256" key="1">
    <source>
        <dbReference type="ARBA" id="ARBA00022490"/>
    </source>
</evidence>
<keyword evidence="8 9" id="KW-0670">Pyruvate</keyword>
<feature type="chain" id="PRO_5014006248" description="Aspartate 1-decarboxylase beta chain" evidence="9 13">
    <location>
        <begin position="1"/>
        <end position="35"/>
    </location>
</feature>
<feature type="active site" description="Proton donor" evidence="9 10">
    <location>
        <position position="69"/>
    </location>
</feature>
<evidence type="ECO:0000256" key="11">
    <source>
        <dbReference type="PIRSR" id="PIRSR006246-2"/>
    </source>
</evidence>
<dbReference type="eggNOG" id="COG0853">
    <property type="taxonomic scope" value="Bacteria"/>
</dbReference>
<feature type="chain" id="PRO_5014006251" description="Aspartate 1-decarboxylase alpha chain" evidence="9 13">
    <location>
        <begin position="36"/>
        <end position="125"/>
    </location>
</feature>
<comment type="catalytic activity">
    <reaction evidence="9">
        <text>L-aspartate + H(+) = beta-alanine + CO2</text>
        <dbReference type="Rhea" id="RHEA:19497"/>
        <dbReference type="ChEBI" id="CHEBI:15378"/>
        <dbReference type="ChEBI" id="CHEBI:16526"/>
        <dbReference type="ChEBI" id="CHEBI:29991"/>
        <dbReference type="ChEBI" id="CHEBI:57966"/>
        <dbReference type="EC" id="4.1.1.11"/>
    </reaction>
</comment>
<sequence length="125" mass="14182">MHDKIFREGETMLNIYLKSKIHMATITRKEVYYEGSIEIDEELMGKAGISEGELVLVVNVNNAERFVTYVIKGKRGSREINLYGAAARLGEEGDRVIIMAFTFSDKPVKAKTIVLNEKNEIVQEK</sequence>
<comment type="similarity">
    <text evidence="9">Belongs to the PanD family.</text>
</comment>
<reference evidence="14 15" key="1">
    <citation type="journal article" date="2009" name="Biosci. Biotechnol. Biochem.">
        <title>WeGAS: a web-based microbial genome annotation system.</title>
        <authorList>
            <person name="Lee D."/>
            <person name="Seo H."/>
            <person name="Park C."/>
            <person name="Park K."/>
        </authorList>
    </citation>
    <scope>NUCLEOTIDE SEQUENCE [LARGE SCALE GENOMIC DNA]</scope>
    <source>
        <strain evidence="15">ATCC 49049 / DSM 4359 / NBRC 107923 / NS-E</strain>
    </source>
</reference>
<evidence type="ECO:0000256" key="2">
    <source>
        <dbReference type="ARBA" id="ARBA00022655"/>
    </source>
</evidence>
<accession>B9KA30</accession>
<dbReference type="UniPathway" id="UPA00028">
    <property type="reaction ID" value="UER00002"/>
</dbReference>
<dbReference type="AlphaFoldDB" id="B9KA30"/>
<evidence type="ECO:0000256" key="12">
    <source>
        <dbReference type="PIRSR" id="PIRSR006246-3"/>
    </source>
</evidence>
<organism evidence="14 15">
    <name type="scientific">Thermotoga neapolitana (strain ATCC 49049 / DSM 4359 / NBRC 107923 / NS-E)</name>
    <dbReference type="NCBI Taxonomy" id="309803"/>
    <lineage>
        <taxon>Bacteria</taxon>
        <taxon>Thermotogati</taxon>
        <taxon>Thermotogota</taxon>
        <taxon>Thermotogae</taxon>
        <taxon>Thermotogales</taxon>
        <taxon>Thermotogaceae</taxon>
        <taxon>Thermotoga</taxon>
    </lineage>
</organism>
<dbReference type="HAMAP" id="MF_00446">
    <property type="entry name" value="PanD"/>
    <property type="match status" value="1"/>
</dbReference>
<dbReference type="Pfam" id="PF02261">
    <property type="entry name" value="Asp_decarbox"/>
    <property type="match status" value="1"/>
</dbReference>
<keyword evidence="6 9" id="KW-0456">Lyase</keyword>
<dbReference type="CDD" id="cd06919">
    <property type="entry name" value="Asp_decarbox"/>
    <property type="match status" value="1"/>
</dbReference>
<dbReference type="InterPro" id="IPR003190">
    <property type="entry name" value="Asp_decarbox"/>
</dbReference>
<keyword evidence="4 9" id="KW-0068">Autocatalytic cleavage</keyword>
<keyword evidence="7 9" id="KW-0704">Schiff base</keyword>
<keyword evidence="2 9" id="KW-0566">Pantothenate biosynthesis</keyword>
<evidence type="ECO:0000256" key="13">
    <source>
        <dbReference type="PIRSR" id="PIRSR006246-5"/>
    </source>
</evidence>
<keyword evidence="5 9" id="KW-0865">Zymogen</keyword>
<comment type="subunit">
    <text evidence="9">Heterooctamer of four alpha and four beta subunits.</text>
</comment>
<dbReference type="EMBL" id="CP000916">
    <property type="protein sequence ID" value="ACM23813.1"/>
    <property type="molecule type" value="Genomic_DNA"/>
</dbReference>
<evidence type="ECO:0000256" key="4">
    <source>
        <dbReference type="ARBA" id="ARBA00022813"/>
    </source>
</evidence>
<dbReference type="Proteomes" id="UP000000445">
    <property type="component" value="Chromosome"/>
</dbReference>